<gene>
    <name evidence="3" type="ORF">TSPI_08389</name>
</gene>
<comment type="caution">
    <text evidence="3">The sequence shown here is derived from an EMBL/GenBank/DDBJ whole genome shotgun (WGS) entry which is preliminary data.</text>
</comment>
<feature type="compositionally biased region" description="Polar residues" evidence="1">
    <location>
        <begin position="324"/>
        <end position="334"/>
    </location>
</feature>
<keyword evidence="4" id="KW-1185">Reference proteome</keyword>
<evidence type="ECO:0000313" key="3">
    <source>
        <dbReference type="EMBL" id="KAL1245740.1"/>
    </source>
</evidence>
<name>A0ABR3KZZ5_TRISP</name>
<feature type="compositionally biased region" description="Basic and acidic residues" evidence="1">
    <location>
        <begin position="291"/>
        <end position="323"/>
    </location>
</feature>
<keyword evidence="2" id="KW-1133">Transmembrane helix</keyword>
<evidence type="ECO:0000256" key="1">
    <source>
        <dbReference type="SAM" id="MobiDB-lite"/>
    </source>
</evidence>
<sequence length="334" mass="39097">MSSTFKACIRNFDCPQTTTMNGDAVVSALFCFYAYYFFGNWIRRQISGQSYIGRLVQTFFQIILNTISETDLMMIDNSETLDYTESACESGNKNPLTIGNKICDLKNRDEKDSPSPEPPLMTTINENIKNDTTELNEKAVEEQRTEIPSEFSKWYFSNNVASFAKQDQPTSTNTKTIRDIFFSSTKNEIIVPKSPLLKEKFKRSQHDRRIEKLIRQRQSYYKKNQRSLFTLYDKEMMNPTYPSSNILKRREPTSLIRRQNAFIRDQRGNANKSTILERSRSRCMDALTRWKSDQRSNERKTYSKNTEEKHRLPEADELKKYSNEDNNASSSFEE</sequence>
<protein>
    <submittedName>
        <fullName evidence="3">Serine carboxypeptidase-like</fullName>
    </submittedName>
</protein>
<dbReference type="Proteomes" id="UP001558632">
    <property type="component" value="Unassembled WGS sequence"/>
</dbReference>
<organism evidence="3 4">
    <name type="scientific">Trichinella spiralis</name>
    <name type="common">Trichina worm</name>
    <dbReference type="NCBI Taxonomy" id="6334"/>
    <lineage>
        <taxon>Eukaryota</taxon>
        <taxon>Metazoa</taxon>
        <taxon>Ecdysozoa</taxon>
        <taxon>Nematoda</taxon>
        <taxon>Enoplea</taxon>
        <taxon>Dorylaimia</taxon>
        <taxon>Trichinellida</taxon>
        <taxon>Trichinellidae</taxon>
        <taxon>Trichinella</taxon>
    </lineage>
</organism>
<proteinExistence type="predicted"/>
<dbReference type="EMBL" id="JBEUSY010000068">
    <property type="protein sequence ID" value="KAL1245740.1"/>
    <property type="molecule type" value="Genomic_DNA"/>
</dbReference>
<accession>A0ABR3KZZ5</accession>
<keyword evidence="2" id="KW-0472">Membrane</keyword>
<evidence type="ECO:0000313" key="4">
    <source>
        <dbReference type="Proteomes" id="UP001558632"/>
    </source>
</evidence>
<feature type="transmembrane region" description="Helical" evidence="2">
    <location>
        <begin position="24"/>
        <end position="42"/>
    </location>
</feature>
<feature type="region of interest" description="Disordered" evidence="1">
    <location>
        <begin position="291"/>
        <end position="334"/>
    </location>
</feature>
<keyword evidence="2" id="KW-0812">Transmembrane</keyword>
<evidence type="ECO:0000256" key="2">
    <source>
        <dbReference type="SAM" id="Phobius"/>
    </source>
</evidence>
<reference evidence="3 4" key="1">
    <citation type="submission" date="2024-07" db="EMBL/GenBank/DDBJ databases">
        <title>Enhanced genomic and transcriptomic resources for Trichinella pseudospiralis and T. spiralis underpin the discovery of pronounced molecular differences between stages and species.</title>
        <authorList>
            <person name="Pasi K.K."/>
            <person name="La Rosa G."/>
            <person name="Gomez-Morales M.A."/>
            <person name="Tosini F."/>
            <person name="Sumanam S."/>
            <person name="Young N.D."/>
            <person name="Chang B.C."/>
            <person name="Robin G.B."/>
        </authorList>
    </citation>
    <scope>NUCLEOTIDE SEQUENCE [LARGE SCALE GENOMIC DNA]</scope>
    <source>
        <strain evidence="3">ISS534</strain>
    </source>
</reference>